<comment type="similarity">
    <text evidence="7">Belongs to the phospholipase A2 family.</text>
</comment>
<dbReference type="PANTHER" id="PTHR11716:SF1">
    <property type="entry name" value="OTOCONIN-90"/>
    <property type="match status" value="1"/>
</dbReference>
<feature type="binding site" evidence="5">
    <location>
        <position position="480"/>
    </location>
    <ligand>
        <name>Ca(2+)</name>
        <dbReference type="ChEBI" id="CHEBI:29108"/>
    </ligand>
</feature>
<name>A0A3S2PUG7_ORYJA</name>
<dbReference type="PROSITE" id="PS00118">
    <property type="entry name" value="PA2_HIS"/>
    <property type="match status" value="2"/>
</dbReference>
<feature type="region of interest" description="Disordered" evidence="9">
    <location>
        <begin position="263"/>
        <end position="379"/>
    </location>
</feature>
<dbReference type="InterPro" id="IPR001211">
    <property type="entry name" value="PLA2"/>
</dbReference>
<feature type="region of interest" description="Disordered" evidence="9">
    <location>
        <begin position="560"/>
        <end position="666"/>
    </location>
</feature>
<dbReference type="InterPro" id="IPR036444">
    <property type="entry name" value="PLipase_A2_dom_sf"/>
</dbReference>
<dbReference type="OrthoDB" id="8856917at2759"/>
<reference evidence="11 12" key="2">
    <citation type="submission" date="2019-01" db="EMBL/GenBank/DDBJ databases">
        <title>A chromosome length genome reference of the Java medaka (oryzias javanicus).</title>
        <authorList>
            <person name="Herpin A."/>
            <person name="Takehana Y."/>
            <person name="Naruse K."/>
            <person name="Ansai S."/>
            <person name="Kawaguchi M."/>
        </authorList>
    </citation>
    <scope>NUCLEOTIDE SEQUENCE [LARGE SCALE GENOMIC DNA]</scope>
    <source>
        <strain evidence="11">RS831</strain>
        <tissue evidence="11">Whole body</tissue>
    </source>
</reference>
<feature type="active site" evidence="4">
    <location>
        <position position="498"/>
    </location>
</feature>
<feature type="disulfide bond" evidence="6">
    <location>
        <begin position="479"/>
        <end position="495"/>
    </location>
</feature>
<dbReference type="GO" id="GO:0016042">
    <property type="term" value="P:lipid catabolic process"/>
    <property type="evidence" value="ECO:0007669"/>
    <property type="project" value="InterPro"/>
</dbReference>
<proteinExistence type="inferred from homology"/>
<evidence type="ECO:0000256" key="8">
    <source>
        <dbReference type="RuleBase" id="RU361236"/>
    </source>
</evidence>
<evidence type="ECO:0000256" key="1">
    <source>
        <dbReference type="ARBA" id="ARBA00004613"/>
    </source>
</evidence>
<feature type="compositionally biased region" description="Acidic residues" evidence="9">
    <location>
        <begin position="648"/>
        <end position="666"/>
    </location>
</feature>
<dbReference type="Pfam" id="PF00068">
    <property type="entry name" value="Phospholip_A2_1"/>
    <property type="match status" value="2"/>
</dbReference>
<feature type="compositionally biased region" description="Low complexity" evidence="9">
    <location>
        <begin position="582"/>
        <end position="593"/>
    </location>
</feature>
<dbReference type="InterPro" id="IPR041798">
    <property type="entry name" value="Otoconin-90"/>
</dbReference>
<dbReference type="GO" id="GO:0005509">
    <property type="term" value="F:calcium ion binding"/>
    <property type="evidence" value="ECO:0007669"/>
    <property type="project" value="InterPro"/>
</dbReference>
<dbReference type="EMBL" id="CM012453">
    <property type="protein sequence ID" value="RVE61259.1"/>
    <property type="molecule type" value="Genomic_DNA"/>
</dbReference>
<feature type="binding site" evidence="5">
    <location>
        <position position="478"/>
    </location>
    <ligand>
        <name>Ca(2+)</name>
        <dbReference type="ChEBI" id="CHEBI:29108"/>
    </ligand>
</feature>
<keyword evidence="2 8" id="KW-0964">Secreted</keyword>
<organism evidence="11 12">
    <name type="scientific">Oryzias javanicus</name>
    <name type="common">Javanese ricefish</name>
    <name type="synonym">Aplocheilus javanicus</name>
    <dbReference type="NCBI Taxonomy" id="123683"/>
    <lineage>
        <taxon>Eukaryota</taxon>
        <taxon>Metazoa</taxon>
        <taxon>Chordata</taxon>
        <taxon>Craniata</taxon>
        <taxon>Vertebrata</taxon>
        <taxon>Euteleostomi</taxon>
        <taxon>Actinopterygii</taxon>
        <taxon>Neopterygii</taxon>
        <taxon>Teleostei</taxon>
        <taxon>Neoteleostei</taxon>
        <taxon>Acanthomorphata</taxon>
        <taxon>Ovalentaria</taxon>
        <taxon>Atherinomorphae</taxon>
        <taxon>Beloniformes</taxon>
        <taxon>Adrianichthyidae</taxon>
        <taxon>Oryziinae</taxon>
        <taxon>Oryzias</taxon>
    </lineage>
</organism>
<evidence type="ECO:0000256" key="5">
    <source>
        <dbReference type="PIRSR" id="PIRSR601211-2"/>
    </source>
</evidence>
<keyword evidence="8" id="KW-0732">Signal</keyword>
<comment type="cofactor">
    <cofactor evidence="5">
        <name>Ca(2+)</name>
        <dbReference type="ChEBI" id="CHEBI:29108"/>
    </cofactor>
    <text evidence="5">Binds 1 Ca(2+) ion per subunit.</text>
</comment>
<feature type="disulfide bond" evidence="6">
    <location>
        <begin position="501"/>
        <end position="542"/>
    </location>
</feature>
<dbReference type="AlphaFoldDB" id="A0A3S2PUG7"/>
<feature type="disulfide bond" evidence="6">
    <location>
        <begin position="529"/>
        <end position="540"/>
    </location>
</feature>
<comment type="subcellular location">
    <subcellularLocation>
        <location evidence="1 8">Secreted</location>
    </subcellularLocation>
</comment>
<feature type="active site" evidence="4">
    <location>
        <position position="543"/>
    </location>
</feature>
<sequence>MILMWILSLSAASSALSSVFCPEPEGSSGLAGHMTDCLGLRFTWLHAVFHNFPSLLNFASKLRCASGICPRDLEDYGCSCRYEARGKPVDPLDGCCAAHRLCYENAAPCRLELPPPPYNFSCSGANSSCDVGDACQQKFCDCDQAAIACLTLSHYNASLRGLAESACSAANHSDWLGGGATETGELLAGADVFPAGNDSTGDFFSNSSFLAAGENDFVVNTTSSNRSDAGDVITPTPGAPFLPPHAEELDEEVEEMKHLSLISTGLNETGVEEELEQEELEEERIGPSVSAVGSDPAVPIGSPLTPAEPQISPKMKASARKIQPESSEEEEEEDAAAEEEKNQQDTSDEVSPTSSLTTINPTTQRQQTFKDRSEATPIRTTTGVAVLEAGSEELQDNATAALADGGGAQKRSVPFFAWTLLESAGLTDVQQPDVEECSLSFGVLGVDGRSRREMPALGRMLHCLTGRCPQEYEMYGCYCGPEGAGQPVDHLDRCCFFHHCCLKQISSMGCRVERSLSAHVTCEEHKPRCQGATLCDKLQCVCDKTTAECMAAAHFHHRATPQQCRGPSPPCRRPSRPPKAVQETPESSEEQQSAKLDEPTSPPVQPHSDESSEEVELRDEETPPLSSEESGELPGPDGIQTHNQRPAEEEEEEEEEEEGEEEEEEY</sequence>
<evidence type="ECO:0000256" key="9">
    <source>
        <dbReference type="SAM" id="MobiDB-lite"/>
    </source>
</evidence>
<dbReference type="Proteomes" id="UP000283210">
    <property type="component" value="Chromosome 17"/>
</dbReference>
<protein>
    <recommendedName>
        <fullName evidence="10">Phospholipase A2-like central domain-containing protein</fullName>
    </recommendedName>
</protein>
<reference evidence="11 12" key="1">
    <citation type="submission" date="2018-11" db="EMBL/GenBank/DDBJ databases">
        <authorList>
            <person name="Lopez-Roques C."/>
            <person name="Donnadieu C."/>
            <person name="Bouchez O."/>
            <person name="Klopp C."/>
            <person name="Cabau C."/>
            <person name="Zahm M."/>
        </authorList>
    </citation>
    <scope>NUCLEOTIDE SEQUENCE [LARGE SCALE GENOMIC DNA]</scope>
    <source>
        <strain evidence="11">RS831</strain>
        <tissue evidence="11">Whole body</tissue>
    </source>
</reference>
<evidence type="ECO:0000256" key="6">
    <source>
        <dbReference type="PIRSR" id="PIRSR601211-3"/>
    </source>
</evidence>
<feature type="disulfide bond" evidence="6">
    <location>
        <begin position="510"/>
        <end position="535"/>
    </location>
</feature>
<gene>
    <name evidence="11" type="ORF">OJAV_G00168960</name>
</gene>
<feature type="chain" id="PRO_5018377643" description="Phospholipase A2-like central domain-containing protein" evidence="8">
    <location>
        <begin position="18"/>
        <end position="666"/>
    </location>
</feature>
<feature type="signal peptide" evidence="8">
    <location>
        <begin position="1"/>
        <end position="17"/>
    </location>
</feature>
<dbReference type="GO" id="GO:0047498">
    <property type="term" value="F:calcium-dependent phospholipase A2 activity"/>
    <property type="evidence" value="ECO:0007669"/>
    <property type="project" value="TreeGrafter"/>
</dbReference>
<dbReference type="GO" id="GO:0050482">
    <property type="term" value="P:arachidonate secretion"/>
    <property type="evidence" value="ECO:0007669"/>
    <property type="project" value="InterPro"/>
</dbReference>
<feature type="compositionally biased region" description="Acidic residues" evidence="9">
    <location>
        <begin position="326"/>
        <end position="337"/>
    </location>
</feature>
<dbReference type="SUPFAM" id="SSF48619">
    <property type="entry name" value="Phospholipase A2, PLA2"/>
    <property type="match status" value="2"/>
</dbReference>
<evidence type="ECO:0000256" key="3">
    <source>
        <dbReference type="ARBA" id="ARBA00023157"/>
    </source>
</evidence>
<dbReference type="SMART" id="SM00085">
    <property type="entry name" value="PA2c"/>
    <property type="match status" value="2"/>
</dbReference>
<dbReference type="GO" id="GO:0006644">
    <property type="term" value="P:phospholipid metabolic process"/>
    <property type="evidence" value="ECO:0007669"/>
    <property type="project" value="InterPro"/>
</dbReference>
<feature type="compositionally biased region" description="Acidic residues" evidence="9">
    <location>
        <begin position="270"/>
        <end position="282"/>
    </location>
</feature>
<feature type="compositionally biased region" description="Polar residues" evidence="9">
    <location>
        <begin position="349"/>
        <end position="367"/>
    </location>
</feature>
<dbReference type="GO" id="GO:0005543">
    <property type="term" value="F:phospholipid binding"/>
    <property type="evidence" value="ECO:0007669"/>
    <property type="project" value="TreeGrafter"/>
</dbReference>
<evidence type="ECO:0000259" key="10">
    <source>
        <dbReference type="SMART" id="SM00085"/>
    </source>
</evidence>
<dbReference type="CDD" id="cd04707">
    <property type="entry name" value="otoconin_90"/>
    <property type="match status" value="1"/>
</dbReference>
<feature type="domain" description="Phospholipase A2-like central" evidence="10">
    <location>
        <begin position="453"/>
        <end position="565"/>
    </location>
</feature>
<keyword evidence="12" id="KW-1185">Reference proteome</keyword>
<dbReference type="InterPro" id="IPR033113">
    <property type="entry name" value="PLA2_histidine"/>
</dbReference>
<evidence type="ECO:0000256" key="7">
    <source>
        <dbReference type="RuleBase" id="RU003654"/>
    </source>
</evidence>
<evidence type="ECO:0000313" key="11">
    <source>
        <dbReference type="EMBL" id="RVE61259.1"/>
    </source>
</evidence>
<dbReference type="Gene3D" id="1.20.90.10">
    <property type="entry name" value="Phospholipase A2 domain"/>
    <property type="match status" value="2"/>
</dbReference>
<feature type="domain" description="Phospholipase A2-like central" evidence="10">
    <location>
        <begin position="54"/>
        <end position="168"/>
    </location>
</feature>
<evidence type="ECO:0000313" key="12">
    <source>
        <dbReference type="Proteomes" id="UP000283210"/>
    </source>
</evidence>
<dbReference type="PRINTS" id="PR00389">
    <property type="entry name" value="PHPHLIPASEA2"/>
</dbReference>
<keyword evidence="5" id="KW-0479">Metal-binding</keyword>
<accession>A0A3S2PUG7</accession>
<evidence type="ECO:0000256" key="2">
    <source>
        <dbReference type="ARBA" id="ARBA00022525"/>
    </source>
</evidence>
<feature type="disulfide bond" evidence="6">
    <location>
        <begin position="494"/>
        <end position="549"/>
    </location>
</feature>
<keyword evidence="5" id="KW-0106">Calcium</keyword>
<dbReference type="GO" id="GO:0005576">
    <property type="term" value="C:extracellular region"/>
    <property type="evidence" value="ECO:0007669"/>
    <property type="project" value="UniProtKB-SubCell"/>
</dbReference>
<evidence type="ECO:0000256" key="4">
    <source>
        <dbReference type="PIRSR" id="PIRSR601211-1"/>
    </source>
</evidence>
<dbReference type="InterPro" id="IPR016090">
    <property type="entry name" value="PLA2-like_dom"/>
</dbReference>
<dbReference type="PANTHER" id="PTHR11716">
    <property type="entry name" value="PHOSPHOLIPASE A2 FAMILY MEMBER"/>
    <property type="match status" value="1"/>
</dbReference>
<keyword evidence="3 6" id="KW-1015">Disulfide bond</keyword>